<evidence type="ECO:0000259" key="1">
    <source>
        <dbReference type="Pfam" id="PF07727"/>
    </source>
</evidence>
<reference evidence="2" key="1">
    <citation type="submission" date="2018-11" db="EMBL/GenBank/DDBJ databases">
        <authorList>
            <person name="Grassa J C."/>
        </authorList>
    </citation>
    <scope>NUCLEOTIDE SEQUENCE [LARGE SCALE GENOMIC DNA]</scope>
</reference>
<dbReference type="OMA" id="CHIVRCK"/>
<keyword evidence="3" id="KW-1185">Reference proteome</keyword>
<dbReference type="PANTHER" id="PTHR43383:SF2">
    <property type="entry name" value="AMIDOHYDROLASE 2 FAMILY PROTEIN"/>
    <property type="match status" value="1"/>
</dbReference>
<proteinExistence type="predicted"/>
<feature type="domain" description="Reverse transcriptase Ty1/copia-type" evidence="1">
    <location>
        <begin position="47"/>
        <end position="273"/>
    </location>
</feature>
<sequence length="275" mass="31042">MQTRGKSSISKPKVFTASRIPTTLAEALANPHWNSAMSDEVLALARNATWTLVRLPPGRRAIGCKWVYREKQNMDGSVYRYKARLVAKGFHQQPGFDFTETFSPVVKPITIRVVLTMALAQGWAIRQLDVNNAFLNGDLQEEVYMTQPPGFEVPTAPDLVCKLHKALYGLKQAPRAWFDKLHQSLLHFGFTSSKADQSLFICHTQHSITIVLVYVDDILITGSDANAITQLIQALDKKFSLKDLGELQYFLGIEVRYTSQGMHLSQEKYAKHIEF</sequence>
<dbReference type="SUPFAM" id="SSF56672">
    <property type="entry name" value="DNA/RNA polymerases"/>
    <property type="match status" value="1"/>
</dbReference>
<dbReference type="EMBL" id="UZAU01000177">
    <property type="status" value="NOT_ANNOTATED_CDS"/>
    <property type="molecule type" value="Genomic_DNA"/>
</dbReference>
<dbReference type="AlphaFoldDB" id="A0A803NT98"/>
<reference evidence="2" key="2">
    <citation type="submission" date="2021-03" db="UniProtKB">
        <authorList>
            <consortium name="EnsemblPlants"/>
        </authorList>
    </citation>
    <scope>IDENTIFICATION</scope>
</reference>
<dbReference type="InterPro" id="IPR013103">
    <property type="entry name" value="RVT_2"/>
</dbReference>
<organism evidence="2 3">
    <name type="scientific">Cannabis sativa</name>
    <name type="common">Hemp</name>
    <name type="synonym">Marijuana</name>
    <dbReference type="NCBI Taxonomy" id="3483"/>
    <lineage>
        <taxon>Eukaryota</taxon>
        <taxon>Viridiplantae</taxon>
        <taxon>Streptophyta</taxon>
        <taxon>Embryophyta</taxon>
        <taxon>Tracheophyta</taxon>
        <taxon>Spermatophyta</taxon>
        <taxon>Magnoliopsida</taxon>
        <taxon>eudicotyledons</taxon>
        <taxon>Gunneridae</taxon>
        <taxon>Pentapetalae</taxon>
        <taxon>rosids</taxon>
        <taxon>fabids</taxon>
        <taxon>Rosales</taxon>
        <taxon>Cannabaceae</taxon>
        <taxon>Cannabis</taxon>
    </lineage>
</organism>
<dbReference type="Pfam" id="PF07727">
    <property type="entry name" value="RVT_2"/>
    <property type="match status" value="1"/>
</dbReference>
<evidence type="ECO:0000313" key="3">
    <source>
        <dbReference type="Proteomes" id="UP000596661"/>
    </source>
</evidence>
<accession>A0A803NT98</accession>
<dbReference type="Proteomes" id="UP000596661">
    <property type="component" value="Chromosome 2"/>
</dbReference>
<protein>
    <recommendedName>
        <fullName evidence="1">Reverse transcriptase Ty1/copia-type domain-containing protein</fullName>
    </recommendedName>
</protein>
<dbReference type="InterPro" id="IPR043502">
    <property type="entry name" value="DNA/RNA_pol_sf"/>
</dbReference>
<dbReference type="Gramene" id="evm.model.02.1345">
    <property type="protein sequence ID" value="cds.evm.model.02.1345"/>
    <property type="gene ID" value="evm.TU.02.1345"/>
</dbReference>
<name>A0A803NT98_CANSA</name>
<dbReference type="EnsemblPlants" id="evm.model.02.1345">
    <property type="protein sequence ID" value="cds.evm.model.02.1345"/>
    <property type="gene ID" value="evm.TU.02.1345"/>
</dbReference>
<dbReference type="PANTHER" id="PTHR43383">
    <property type="entry name" value="NODULIN 6"/>
    <property type="match status" value="1"/>
</dbReference>
<evidence type="ECO:0000313" key="2">
    <source>
        <dbReference type="EnsemblPlants" id="cds.evm.model.02.1345"/>
    </source>
</evidence>